<proteinExistence type="predicted"/>
<name>A0A9N7VCR8_PLEPL</name>
<evidence type="ECO:0000313" key="2">
    <source>
        <dbReference type="EMBL" id="CAB1447269.1"/>
    </source>
</evidence>
<dbReference type="EMBL" id="CADEAL010003940">
    <property type="protein sequence ID" value="CAB1447269.1"/>
    <property type="molecule type" value="Genomic_DNA"/>
</dbReference>
<organism evidence="2 3">
    <name type="scientific">Pleuronectes platessa</name>
    <name type="common">European plaice</name>
    <dbReference type="NCBI Taxonomy" id="8262"/>
    <lineage>
        <taxon>Eukaryota</taxon>
        <taxon>Metazoa</taxon>
        <taxon>Chordata</taxon>
        <taxon>Craniata</taxon>
        <taxon>Vertebrata</taxon>
        <taxon>Euteleostomi</taxon>
        <taxon>Actinopterygii</taxon>
        <taxon>Neopterygii</taxon>
        <taxon>Teleostei</taxon>
        <taxon>Neoteleostei</taxon>
        <taxon>Acanthomorphata</taxon>
        <taxon>Carangaria</taxon>
        <taxon>Pleuronectiformes</taxon>
        <taxon>Pleuronectoidei</taxon>
        <taxon>Pleuronectidae</taxon>
        <taxon>Pleuronectes</taxon>
    </lineage>
</organism>
<comment type="caution">
    <text evidence="2">The sequence shown here is derived from an EMBL/GenBank/DDBJ whole genome shotgun (WGS) entry which is preliminary data.</text>
</comment>
<evidence type="ECO:0000313" key="3">
    <source>
        <dbReference type="Proteomes" id="UP001153269"/>
    </source>
</evidence>
<sequence>MLGLPKVKPKRLYRHLLAGQHIGHKPRLLQGSKQHKMLDGSPHPPAARQRGNDPRQIISAPGEARWQISPAQQCAASSLVCSRPVMIEVEMIDCSAWCNNRVFDCQRTTVRGTLEKVLDESRVQERPRGHFVRVMDVGGREQGPDSELRLDHLRTEVKTRSEPGLIPQEELTLSPGT</sequence>
<dbReference type="AlphaFoldDB" id="A0A9N7VCR8"/>
<feature type="region of interest" description="Disordered" evidence="1">
    <location>
        <begin position="34"/>
        <end position="55"/>
    </location>
</feature>
<accession>A0A9N7VCR8</accession>
<protein>
    <submittedName>
        <fullName evidence="2">Uncharacterized protein</fullName>
    </submittedName>
</protein>
<gene>
    <name evidence="2" type="ORF">PLEPLA_LOCUS34963</name>
</gene>
<evidence type="ECO:0000256" key="1">
    <source>
        <dbReference type="SAM" id="MobiDB-lite"/>
    </source>
</evidence>
<keyword evidence="3" id="KW-1185">Reference proteome</keyword>
<reference evidence="2" key="1">
    <citation type="submission" date="2020-03" db="EMBL/GenBank/DDBJ databases">
        <authorList>
            <person name="Weist P."/>
        </authorList>
    </citation>
    <scope>NUCLEOTIDE SEQUENCE</scope>
</reference>
<dbReference type="Proteomes" id="UP001153269">
    <property type="component" value="Unassembled WGS sequence"/>
</dbReference>